<dbReference type="InterPro" id="IPR046947">
    <property type="entry name" value="LytR-like"/>
</dbReference>
<keyword evidence="1" id="KW-0963">Cytoplasm</keyword>
<evidence type="ECO:0000259" key="6">
    <source>
        <dbReference type="PROSITE" id="PS50110"/>
    </source>
</evidence>
<accession>A0A6N7Y529</accession>
<feature type="domain" description="Response regulatory" evidence="6">
    <location>
        <begin position="3"/>
        <end position="124"/>
    </location>
</feature>
<dbReference type="Gene3D" id="2.40.50.1020">
    <property type="entry name" value="LytTr DNA-binding domain"/>
    <property type="match status" value="1"/>
</dbReference>
<dbReference type="PROSITE" id="PS50110">
    <property type="entry name" value="RESPONSE_REGULATORY"/>
    <property type="match status" value="1"/>
</dbReference>
<keyword evidence="2" id="KW-0902">Two-component regulatory system</keyword>
<dbReference type="InterPro" id="IPR001789">
    <property type="entry name" value="Sig_transdc_resp-reg_receiver"/>
</dbReference>
<feature type="modified residue" description="4-aspartylphosphate" evidence="5">
    <location>
        <position position="59"/>
    </location>
</feature>
<evidence type="ECO:0000256" key="3">
    <source>
        <dbReference type="ARBA" id="ARBA00023159"/>
    </source>
</evidence>
<dbReference type="PANTHER" id="PTHR37299">
    <property type="entry name" value="TRANSCRIPTIONAL REGULATOR-RELATED"/>
    <property type="match status" value="1"/>
</dbReference>
<gene>
    <name evidence="8" type="ORF">FYJ83_16945</name>
</gene>
<keyword evidence="3" id="KW-0010">Activator</keyword>
<keyword evidence="5" id="KW-0597">Phosphoprotein</keyword>
<evidence type="ECO:0000313" key="9">
    <source>
        <dbReference type="Proteomes" id="UP000469523"/>
    </source>
</evidence>
<proteinExistence type="predicted"/>
<dbReference type="PROSITE" id="PS50930">
    <property type="entry name" value="HTH_LYTTR"/>
    <property type="match status" value="1"/>
</dbReference>
<sequence length="238" mass="27961">MFRIAICDDEQIIGSQIENILLDYSERTSLEIDIIVFSSGEELYKYMESSHTFDLIYLDIEMECMNGLEVGKKIRNTMKNHKTDIVYISGKDGYDRQLFDVQPLHFIPKPIDPNKVIEDLRLAMTRADKLGGIFAYKKGNESHKVPIKDIIYFESLGRETRIVTVKGEDIFYGVMQNIFEIVRKYQFIKIHRSYIVNYNHISIFRYEEVIMSNQIILPISQAKRKEIKDIQLSIEQEE</sequence>
<comment type="function">
    <text evidence="4">Required for high-level post-exponential phase expression of a series of secreted proteins.</text>
</comment>
<evidence type="ECO:0000256" key="1">
    <source>
        <dbReference type="ARBA" id="ARBA00022490"/>
    </source>
</evidence>
<feature type="domain" description="HTH LytTR-type" evidence="7">
    <location>
        <begin position="134"/>
        <end position="233"/>
    </location>
</feature>
<organism evidence="8 9">
    <name type="scientific">Tissierella pigra</name>
    <dbReference type="NCBI Taxonomy" id="2607614"/>
    <lineage>
        <taxon>Bacteria</taxon>
        <taxon>Bacillati</taxon>
        <taxon>Bacillota</taxon>
        <taxon>Tissierellia</taxon>
        <taxon>Tissierellales</taxon>
        <taxon>Tissierellaceae</taxon>
        <taxon>Tissierella</taxon>
    </lineage>
</organism>
<dbReference type="SUPFAM" id="SSF52172">
    <property type="entry name" value="CheY-like"/>
    <property type="match status" value="1"/>
</dbReference>
<dbReference type="SMART" id="SM00448">
    <property type="entry name" value="REC"/>
    <property type="match status" value="1"/>
</dbReference>
<name>A0A6N7Y529_9FIRM</name>
<evidence type="ECO:0000256" key="4">
    <source>
        <dbReference type="ARBA" id="ARBA00037164"/>
    </source>
</evidence>
<dbReference type="EMBL" id="VUNQ01000057">
    <property type="protein sequence ID" value="MSU03150.1"/>
    <property type="molecule type" value="Genomic_DNA"/>
</dbReference>
<evidence type="ECO:0000259" key="7">
    <source>
        <dbReference type="PROSITE" id="PS50930"/>
    </source>
</evidence>
<protein>
    <submittedName>
        <fullName evidence="8">Response regulator transcription factor</fullName>
    </submittedName>
</protein>
<dbReference type="PANTHER" id="PTHR37299:SF3">
    <property type="entry name" value="STAGE 0 SPORULATION PROTEIN A HOMOLOG"/>
    <property type="match status" value="1"/>
</dbReference>
<dbReference type="InterPro" id="IPR007492">
    <property type="entry name" value="LytTR_DNA-bd_dom"/>
</dbReference>
<dbReference type="RefSeq" id="WP_154442662.1">
    <property type="nucleotide sequence ID" value="NZ_VUNQ01000057.1"/>
</dbReference>
<dbReference type="SMART" id="SM00850">
    <property type="entry name" value="LytTR"/>
    <property type="match status" value="1"/>
</dbReference>
<dbReference type="GO" id="GO:0003677">
    <property type="term" value="F:DNA binding"/>
    <property type="evidence" value="ECO:0007669"/>
    <property type="project" value="InterPro"/>
</dbReference>
<keyword evidence="9" id="KW-1185">Reference proteome</keyword>
<dbReference type="Pfam" id="PF00072">
    <property type="entry name" value="Response_reg"/>
    <property type="match status" value="1"/>
</dbReference>
<dbReference type="AlphaFoldDB" id="A0A6N7Y529"/>
<evidence type="ECO:0000256" key="2">
    <source>
        <dbReference type="ARBA" id="ARBA00023012"/>
    </source>
</evidence>
<reference evidence="8 9" key="1">
    <citation type="submission" date="2019-09" db="EMBL/GenBank/DDBJ databases">
        <title>In-depth cultivation of the pig gut microbiome towards novel bacterial diversity and tailored functional studies.</title>
        <authorList>
            <person name="Wylensek D."/>
            <person name="Hitch T.C.A."/>
            <person name="Clavel T."/>
        </authorList>
    </citation>
    <scope>NUCLEOTIDE SEQUENCE [LARGE SCALE GENOMIC DNA]</scope>
    <source>
        <strain evidence="8 9">WCA3-693-APC-4?</strain>
    </source>
</reference>
<dbReference type="InterPro" id="IPR011006">
    <property type="entry name" value="CheY-like_superfamily"/>
</dbReference>
<evidence type="ECO:0000313" key="8">
    <source>
        <dbReference type="EMBL" id="MSU03150.1"/>
    </source>
</evidence>
<dbReference type="Gene3D" id="3.40.50.2300">
    <property type="match status" value="1"/>
</dbReference>
<evidence type="ECO:0000256" key="5">
    <source>
        <dbReference type="PROSITE-ProRule" id="PRU00169"/>
    </source>
</evidence>
<dbReference type="Proteomes" id="UP000469523">
    <property type="component" value="Unassembled WGS sequence"/>
</dbReference>
<dbReference type="GO" id="GO:0000156">
    <property type="term" value="F:phosphorelay response regulator activity"/>
    <property type="evidence" value="ECO:0007669"/>
    <property type="project" value="InterPro"/>
</dbReference>
<dbReference type="Pfam" id="PF04397">
    <property type="entry name" value="LytTR"/>
    <property type="match status" value="1"/>
</dbReference>
<comment type="caution">
    <text evidence="8">The sequence shown here is derived from an EMBL/GenBank/DDBJ whole genome shotgun (WGS) entry which is preliminary data.</text>
</comment>